<comment type="caution">
    <text evidence="3">The sequence shown here is derived from an EMBL/GenBank/DDBJ whole genome shotgun (WGS) entry which is preliminary data.</text>
</comment>
<dbReference type="Gene3D" id="3.30.300.30">
    <property type="match status" value="1"/>
</dbReference>
<proteinExistence type="predicted"/>
<dbReference type="EMBL" id="JBHSRS010000084">
    <property type="protein sequence ID" value="MFC6283806.1"/>
    <property type="molecule type" value="Genomic_DNA"/>
</dbReference>
<dbReference type="PANTHER" id="PTHR43845:SF1">
    <property type="entry name" value="BLR5969 PROTEIN"/>
    <property type="match status" value="1"/>
</dbReference>
<evidence type="ECO:0000259" key="2">
    <source>
        <dbReference type="Pfam" id="PF00501"/>
    </source>
</evidence>
<evidence type="ECO:0000313" key="4">
    <source>
        <dbReference type="Proteomes" id="UP001596270"/>
    </source>
</evidence>
<dbReference type="RefSeq" id="WP_371439582.1">
    <property type="nucleotide sequence ID" value="NZ_JBHSRS010000084.1"/>
</dbReference>
<dbReference type="InterPro" id="IPR042099">
    <property type="entry name" value="ANL_N_sf"/>
</dbReference>
<dbReference type="PANTHER" id="PTHR43845">
    <property type="entry name" value="BLR5969 PROTEIN"/>
    <property type="match status" value="1"/>
</dbReference>
<dbReference type="InterPro" id="IPR045851">
    <property type="entry name" value="AMP-bd_C_sf"/>
</dbReference>
<sequence>MRSSRQSPSFTQASPLLARLAAASRPELEALQLAKVQRLVERLWNTNAFYRRKWEAHGVSPAQIRTLDDFRQRIPMCTKQEFIEDQGRTPPFGTRLGLPEESAALVNLTGGTSGQGQEFYGRSQKDVVTQGYMHYLPWFMAGMRRGHNVLNCVPAGGMSTGGWGPAEGIRLAGATGFHVGGTLSTDAKIGLMLRLGDVHFIYASTNYMHTLTQGLLARGIPPSERFPMMQAVFIAAEGYPVEWAAELQVQWGCPVHEGYGSTQGAGFIASTCEHGVVRSDRDRGLMHLFEWAHLVEVIDPDTGKPAMPGEEGEIVLTNLDIEASPVVRFSTRDRVRWFPAAACGCGRPWDVIEAGSIGRYDDMLKVRGNNIWPVTMDQVVFAHVEVADYKGRVFVDDQGRTEVEICMAFKPGVSEGAARAALVARLREKLKERTNLWIQIREIPAAELPEFSYKARRWTDERRSGYGKQAAPSAAPTTGGAVP</sequence>
<dbReference type="Proteomes" id="UP001596270">
    <property type="component" value="Unassembled WGS sequence"/>
</dbReference>
<keyword evidence="3" id="KW-0436">Ligase</keyword>
<dbReference type="InterPro" id="IPR000873">
    <property type="entry name" value="AMP-dep_synth/lig_dom"/>
</dbReference>
<evidence type="ECO:0000256" key="1">
    <source>
        <dbReference type="SAM" id="MobiDB-lite"/>
    </source>
</evidence>
<keyword evidence="4" id="KW-1185">Reference proteome</keyword>
<feature type="compositionally biased region" description="Low complexity" evidence="1">
    <location>
        <begin position="470"/>
        <end position="483"/>
    </location>
</feature>
<dbReference type="Pfam" id="PF00501">
    <property type="entry name" value="AMP-binding"/>
    <property type="match status" value="1"/>
</dbReference>
<dbReference type="SUPFAM" id="SSF56801">
    <property type="entry name" value="Acetyl-CoA synthetase-like"/>
    <property type="match status" value="1"/>
</dbReference>
<accession>A0ABW1U560</accession>
<name>A0ABW1U560_9BURK</name>
<dbReference type="GO" id="GO:0016874">
    <property type="term" value="F:ligase activity"/>
    <property type="evidence" value="ECO:0007669"/>
    <property type="project" value="UniProtKB-KW"/>
</dbReference>
<dbReference type="Gene3D" id="3.40.50.12780">
    <property type="entry name" value="N-terminal domain of ligase-like"/>
    <property type="match status" value="1"/>
</dbReference>
<organism evidence="3 4">
    <name type="scientific">Polaromonas aquatica</name>
    <dbReference type="NCBI Taxonomy" id="332657"/>
    <lineage>
        <taxon>Bacteria</taxon>
        <taxon>Pseudomonadati</taxon>
        <taxon>Pseudomonadota</taxon>
        <taxon>Betaproteobacteria</taxon>
        <taxon>Burkholderiales</taxon>
        <taxon>Comamonadaceae</taxon>
        <taxon>Polaromonas</taxon>
    </lineage>
</organism>
<feature type="region of interest" description="Disordered" evidence="1">
    <location>
        <begin position="460"/>
        <end position="483"/>
    </location>
</feature>
<gene>
    <name evidence="3" type="ORF">ACFQND_21465</name>
</gene>
<evidence type="ECO:0000313" key="3">
    <source>
        <dbReference type="EMBL" id="MFC6283806.1"/>
    </source>
</evidence>
<feature type="domain" description="AMP-dependent synthetase/ligase" evidence="2">
    <location>
        <begin position="192"/>
        <end position="316"/>
    </location>
</feature>
<protein>
    <submittedName>
        <fullName evidence="3">Phenylacetate--CoA ligase family protein</fullName>
    </submittedName>
</protein>
<reference evidence="4" key="1">
    <citation type="journal article" date="2019" name="Int. J. Syst. Evol. Microbiol.">
        <title>The Global Catalogue of Microorganisms (GCM) 10K type strain sequencing project: providing services to taxonomists for standard genome sequencing and annotation.</title>
        <authorList>
            <consortium name="The Broad Institute Genomics Platform"/>
            <consortium name="The Broad Institute Genome Sequencing Center for Infectious Disease"/>
            <person name="Wu L."/>
            <person name="Ma J."/>
        </authorList>
    </citation>
    <scope>NUCLEOTIDE SEQUENCE [LARGE SCALE GENOMIC DNA]</scope>
    <source>
        <strain evidence="4">CCUG 39402</strain>
    </source>
</reference>